<evidence type="ECO:0000256" key="2">
    <source>
        <dbReference type="ARBA" id="ARBA00007261"/>
    </source>
</evidence>
<evidence type="ECO:0000256" key="4">
    <source>
        <dbReference type="ARBA" id="ARBA00022723"/>
    </source>
</evidence>
<keyword evidence="7" id="KW-0482">Metalloprotease</keyword>
<proteinExistence type="inferred from homology"/>
<evidence type="ECO:0000313" key="11">
    <source>
        <dbReference type="EMBL" id="SIR57441.1"/>
    </source>
</evidence>
<reference evidence="12" key="1">
    <citation type="submission" date="2017-01" db="EMBL/GenBank/DDBJ databases">
        <authorList>
            <person name="Varghese N."/>
            <person name="Submissions S."/>
        </authorList>
    </citation>
    <scope>NUCLEOTIDE SEQUENCE [LARGE SCALE GENOMIC DNA]</scope>
    <source>
        <strain evidence="12">ATCC 51758</strain>
    </source>
</reference>
<keyword evidence="12" id="KW-1185">Reference proteome</keyword>
<evidence type="ECO:0000313" key="12">
    <source>
        <dbReference type="Proteomes" id="UP000186819"/>
    </source>
</evidence>
<dbReference type="Pfam" id="PF05193">
    <property type="entry name" value="Peptidase_M16_C"/>
    <property type="match status" value="1"/>
</dbReference>
<feature type="domain" description="Peptidase M16 C-terminal" evidence="10">
    <location>
        <begin position="218"/>
        <end position="399"/>
    </location>
</feature>
<dbReference type="Pfam" id="PF00675">
    <property type="entry name" value="Peptidase_M16"/>
    <property type="match status" value="1"/>
</dbReference>
<gene>
    <name evidence="11" type="ORF">SAMN05421829_12128</name>
</gene>
<dbReference type="InterPro" id="IPR011249">
    <property type="entry name" value="Metalloenz_LuxS/M16"/>
</dbReference>
<dbReference type="InterPro" id="IPR001431">
    <property type="entry name" value="Pept_M16_Zn_BS"/>
</dbReference>
<keyword evidence="5" id="KW-0378">Hydrolase</keyword>
<dbReference type="Gene3D" id="3.30.830.10">
    <property type="entry name" value="Metalloenzyme, LuxS/M16 peptidase-like"/>
    <property type="match status" value="2"/>
</dbReference>
<evidence type="ECO:0000256" key="5">
    <source>
        <dbReference type="ARBA" id="ARBA00022801"/>
    </source>
</evidence>
<evidence type="ECO:0000259" key="10">
    <source>
        <dbReference type="Pfam" id="PF05193"/>
    </source>
</evidence>
<dbReference type="InterPro" id="IPR011765">
    <property type="entry name" value="Pept_M16_N"/>
</dbReference>
<protein>
    <submittedName>
        <fullName evidence="11">Zinc protease</fullName>
    </submittedName>
</protein>
<dbReference type="InterPro" id="IPR007863">
    <property type="entry name" value="Peptidase_M16_C"/>
</dbReference>
<name>A0A1N7C1E0_9RHOO</name>
<comment type="similarity">
    <text evidence="2 8">Belongs to the peptidase M16 family.</text>
</comment>
<dbReference type="STRING" id="34027.SAMN05421829_12128"/>
<evidence type="ECO:0000256" key="3">
    <source>
        <dbReference type="ARBA" id="ARBA00022670"/>
    </source>
</evidence>
<dbReference type="GO" id="GO:0046872">
    <property type="term" value="F:metal ion binding"/>
    <property type="evidence" value="ECO:0007669"/>
    <property type="project" value="UniProtKB-KW"/>
</dbReference>
<evidence type="ECO:0000256" key="1">
    <source>
        <dbReference type="ARBA" id="ARBA00001947"/>
    </source>
</evidence>
<dbReference type="PANTHER" id="PTHR43690:SF17">
    <property type="entry name" value="PROTEIN YHJJ"/>
    <property type="match status" value="1"/>
</dbReference>
<evidence type="ECO:0000259" key="9">
    <source>
        <dbReference type="Pfam" id="PF00675"/>
    </source>
</evidence>
<dbReference type="PROSITE" id="PS00143">
    <property type="entry name" value="INSULINASE"/>
    <property type="match status" value="1"/>
</dbReference>
<dbReference type="Proteomes" id="UP000186819">
    <property type="component" value="Unassembled WGS sequence"/>
</dbReference>
<dbReference type="AlphaFoldDB" id="A0A1N7C1E0"/>
<dbReference type="PANTHER" id="PTHR43690">
    <property type="entry name" value="NARDILYSIN"/>
    <property type="match status" value="1"/>
</dbReference>
<keyword evidence="3 11" id="KW-0645">Protease</keyword>
<accession>A0A1N7C1E0</accession>
<evidence type="ECO:0000256" key="7">
    <source>
        <dbReference type="ARBA" id="ARBA00023049"/>
    </source>
</evidence>
<comment type="cofactor">
    <cofactor evidence="1">
        <name>Zn(2+)</name>
        <dbReference type="ChEBI" id="CHEBI:29105"/>
    </cofactor>
</comment>
<feature type="domain" description="Peptidase M16 N-terminal" evidence="9">
    <location>
        <begin position="64"/>
        <end position="210"/>
    </location>
</feature>
<evidence type="ECO:0000256" key="8">
    <source>
        <dbReference type="RuleBase" id="RU004447"/>
    </source>
</evidence>
<evidence type="ECO:0000256" key="6">
    <source>
        <dbReference type="ARBA" id="ARBA00022833"/>
    </source>
</evidence>
<dbReference type="InterPro" id="IPR050626">
    <property type="entry name" value="Peptidase_M16"/>
</dbReference>
<dbReference type="EMBL" id="FTMD01000021">
    <property type="protein sequence ID" value="SIR57441.1"/>
    <property type="molecule type" value="Genomic_DNA"/>
</dbReference>
<organism evidence="11 12">
    <name type="scientific">Aromatoleum tolulyticum</name>
    <dbReference type="NCBI Taxonomy" id="34027"/>
    <lineage>
        <taxon>Bacteria</taxon>
        <taxon>Pseudomonadati</taxon>
        <taxon>Pseudomonadota</taxon>
        <taxon>Betaproteobacteria</taxon>
        <taxon>Rhodocyclales</taxon>
        <taxon>Rhodocyclaceae</taxon>
        <taxon>Aromatoleum</taxon>
    </lineage>
</organism>
<sequence>MRLRVESDARIAGHVNRKFYQMQDMSMFRQTFPRAAFVAAALTVAAGPLQANPYETTLANGMKIIVKEDRRAPSVVHMVWYGVGSMDEPAGVSGIAHLLEHMMFKGTDKVGPGEFNKRVAAIGGRDNAFTSHDYTAYFQQIPSSRLADVMQLEADRMSNLRITDANFKPELEVVKEERRLRTDDQPRSLVGEQLMATAFQANPYGRPIIGWMTDLDTMTAEDARKWHKTWYTPGNARLVVVGDVDHKTVFDMARKHYGAIKARALPPRRITAEPEQLGPRETVVKAPAELPYIALAWRAPTLRDPENDRDVHALKVLAAILDGYDGARLPRRLVRENQVAVSAGAGYDGTGRGPQLFTLDGSPAAGKTVADVEAALRAEIERIQKEGVAEDELRRVKTQTVAGQVYKRDSLMGQAMEIGFLEATGLSWRDDDKLLEGIRKVTAEDVQAVARKYFTDNTLTRARLDPLPLPADAKPRAAVPGARH</sequence>
<dbReference type="GO" id="GO:0006508">
    <property type="term" value="P:proteolysis"/>
    <property type="evidence" value="ECO:0007669"/>
    <property type="project" value="UniProtKB-KW"/>
</dbReference>
<keyword evidence="6" id="KW-0862">Zinc</keyword>
<dbReference type="SUPFAM" id="SSF63411">
    <property type="entry name" value="LuxS/MPP-like metallohydrolase"/>
    <property type="match status" value="2"/>
</dbReference>
<keyword evidence="4" id="KW-0479">Metal-binding</keyword>
<dbReference type="GO" id="GO:0004222">
    <property type="term" value="F:metalloendopeptidase activity"/>
    <property type="evidence" value="ECO:0007669"/>
    <property type="project" value="InterPro"/>
</dbReference>